<organism evidence="1 2">
    <name type="scientific">Penicillium thymicola</name>
    <dbReference type="NCBI Taxonomy" id="293382"/>
    <lineage>
        <taxon>Eukaryota</taxon>
        <taxon>Fungi</taxon>
        <taxon>Dikarya</taxon>
        <taxon>Ascomycota</taxon>
        <taxon>Pezizomycotina</taxon>
        <taxon>Eurotiomycetes</taxon>
        <taxon>Eurotiomycetidae</taxon>
        <taxon>Eurotiales</taxon>
        <taxon>Aspergillaceae</taxon>
        <taxon>Penicillium</taxon>
    </lineage>
</organism>
<reference evidence="1" key="1">
    <citation type="submission" date="2015-06" db="EMBL/GenBank/DDBJ databases">
        <authorList>
            <person name="Nguyen H."/>
        </authorList>
    </citation>
    <scope>NUCLEOTIDE SEQUENCE</scope>
    <source>
        <strain evidence="1">DAOM 180753</strain>
    </source>
</reference>
<evidence type="ECO:0000313" key="2">
    <source>
        <dbReference type="Proteomes" id="UP001227192"/>
    </source>
</evidence>
<dbReference type="EMBL" id="LACB01000248">
    <property type="protein sequence ID" value="KAJ9485754.1"/>
    <property type="molecule type" value="Genomic_DNA"/>
</dbReference>
<evidence type="ECO:0000313" key="1">
    <source>
        <dbReference type="EMBL" id="KAJ9485754.1"/>
    </source>
</evidence>
<reference evidence="1" key="2">
    <citation type="journal article" date="2016" name="Fungal Biol.">
        <title>Ochratoxin A production by Penicillium thymicola.</title>
        <authorList>
            <person name="Nguyen H.D.T."/>
            <person name="McMullin D.R."/>
            <person name="Ponomareva E."/>
            <person name="Riley R."/>
            <person name="Pomraning K.R."/>
            <person name="Baker S.E."/>
            <person name="Seifert K.A."/>
        </authorList>
    </citation>
    <scope>NUCLEOTIDE SEQUENCE</scope>
    <source>
        <strain evidence="1">DAOM 180753</strain>
    </source>
</reference>
<proteinExistence type="predicted"/>
<name>A0AAI9TEV6_PENTH</name>
<protein>
    <submittedName>
        <fullName evidence="1">Uncharacterized protein</fullName>
    </submittedName>
</protein>
<accession>A0AAI9TEV6</accession>
<comment type="caution">
    <text evidence="1">The sequence shown here is derived from an EMBL/GenBank/DDBJ whole genome shotgun (WGS) entry which is preliminary data.</text>
</comment>
<sequence length="107" mass="12657">MSSGLLLQEDLGWIKRRLARNWHVCADFTMLRTVCDRTRLASTAEIRYAKVLMRQLYGYERTHRITQRIVTEADLNDVSLREFQNRVKIEFNAEIDSQFPERPNNLG</sequence>
<gene>
    <name evidence="1" type="ORF">VN97_g7597</name>
</gene>
<dbReference type="Proteomes" id="UP001227192">
    <property type="component" value="Unassembled WGS sequence"/>
</dbReference>
<dbReference type="AlphaFoldDB" id="A0AAI9TEV6"/>
<keyword evidence="2" id="KW-1185">Reference proteome</keyword>